<feature type="compositionally biased region" description="Low complexity" evidence="1">
    <location>
        <begin position="100"/>
        <end position="116"/>
    </location>
</feature>
<evidence type="ECO:0000313" key="2">
    <source>
        <dbReference type="EMBL" id="KZP08407.1"/>
    </source>
</evidence>
<sequence>MPLDTSMAIPGRPSFHLPIVFTCSKQPKPHKGRLQCRHNEQLHEDARRGERALRASSVGREYLGKQRQLREQAAGTPRSESTSPVCRNFALTGLGVGPGAPRSQSAATATASGEAALSERRAARPALARAANTHSNPTQWELVAQLDQLLRASITNGPEFIRVILNTLHCKALLNLHALSADVINGHREKSQSPNIPADGCDEVTSAGNL</sequence>
<protein>
    <submittedName>
        <fullName evidence="2">Uncharacterized protein</fullName>
    </submittedName>
</protein>
<dbReference type="EMBL" id="KV417722">
    <property type="protein sequence ID" value="KZP08407.1"/>
    <property type="molecule type" value="Genomic_DNA"/>
</dbReference>
<name>A0A165XCC0_9AGAM</name>
<gene>
    <name evidence="2" type="ORF">FIBSPDRAFT_901302</name>
</gene>
<feature type="region of interest" description="Disordered" evidence="1">
    <location>
        <begin position="39"/>
        <end position="84"/>
    </location>
</feature>
<proteinExistence type="predicted"/>
<dbReference type="Proteomes" id="UP000076532">
    <property type="component" value="Unassembled WGS sequence"/>
</dbReference>
<accession>A0A165XCC0</accession>
<dbReference type="AlphaFoldDB" id="A0A165XCC0"/>
<evidence type="ECO:0000256" key="1">
    <source>
        <dbReference type="SAM" id="MobiDB-lite"/>
    </source>
</evidence>
<organism evidence="2 3">
    <name type="scientific">Athelia psychrophila</name>
    <dbReference type="NCBI Taxonomy" id="1759441"/>
    <lineage>
        <taxon>Eukaryota</taxon>
        <taxon>Fungi</taxon>
        <taxon>Dikarya</taxon>
        <taxon>Basidiomycota</taxon>
        <taxon>Agaricomycotina</taxon>
        <taxon>Agaricomycetes</taxon>
        <taxon>Agaricomycetidae</taxon>
        <taxon>Atheliales</taxon>
        <taxon>Atheliaceae</taxon>
        <taxon>Athelia</taxon>
    </lineage>
</organism>
<feature type="region of interest" description="Disordered" evidence="1">
    <location>
        <begin position="188"/>
        <end position="210"/>
    </location>
</feature>
<evidence type="ECO:0000313" key="3">
    <source>
        <dbReference type="Proteomes" id="UP000076532"/>
    </source>
</evidence>
<keyword evidence="3" id="KW-1185">Reference proteome</keyword>
<reference evidence="2 3" key="1">
    <citation type="journal article" date="2016" name="Mol. Biol. Evol.">
        <title>Comparative Genomics of Early-Diverging Mushroom-Forming Fungi Provides Insights into the Origins of Lignocellulose Decay Capabilities.</title>
        <authorList>
            <person name="Nagy L.G."/>
            <person name="Riley R."/>
            <person name="Tritt A."/>
            <person name="Adam C."/>
            <person name="Daum C."/>
            <person name="Floudas D."/>
            <person name="Sun H."/>
            <person name="Yadav J.S."/>
            <person name="Pangilinan J."/>
            <person name="Larsson K.H."/>
            <person name="Matsuura K."/>
            <person name="Barry K."/>
            <person name="Labutti K."/>
            <person name="Kuo R."/>
            <person name="Ohm R.A."/>
            <person name="Bhattacharya S.S."/>
            <person name="Shirouzu T."/>
            <person name="Yoshinaga Y."/>
            <person name="Martin F.M."/>
            <person name="Grigoriev I.V."/>
            <person name="Hibbett D.S."/>
        </authorList>
    </citation>
    <scope>NUCLEOTIDE SEQUENCE [LARGE SCALE GENOMIC DNA]</scope>
    <source>
        <strain evidence="2 3">CBS 109695</strain>
    </source>
</reference>
<feature type="compositionally biased region" description="Basic and acidic residues" evidence="1">
    <location>
        <begin position="39"/>
        <end position="53"/>
    </location>
</feature>
<feature type="region of interest" description="Disordered" evidence="1">
    <location>
        <begin position="97"/>
        <end position="132"/>
    </location>
</feature>